<name>A0A4Y7TLR4_COPMI</name>
<comment type="caution">
    <text evidence="1">The sequence shown here is derived from an EMBL/GenBank/DDBJ whole genome shotgun (WGS) entry which is preliminary data.</text>
</comment>
<dbReference type="Proteomes" id="UP000298030">
    <property type="component" value="Unassembled WGS sequence"/>
</dbReference>
<organism evidence="1 2">
    <name type="scientific">Coprinellus micaceus</name>
    <name type="common">Glistening ink-cap mushroom</name>
    <name type="synonym">Coprinus micaceus</name>
    <dbReference type="NCBI Taxonomy" id="71717"/>
    <lineage>
        <taxon>Eukaryota</taxon>
        <taxon>Fungi</taxon>
        <taxon>Dikarya</taxon>
        <taxon>Basidiomycota</taxon>
        <taxon>Agaricomycotina</taxon>
        <taxon>Agaricomycetes</taxon>
        <taxon>Agaricomycetidae</taxon>
        <taxon>Agaricales</taxon>
        <taxon>Agaricineae</taxon>
        <taxon>Psathyrellaceae</taxon>
        <taxon>Coprinellus</taxon>
    </lineage>
</organism>
<keyword evidence="2" id="KW-1185">Reference proteome</keyword>
<evidence type="ECO:0000313" key="2">
    <source>
        <dbReference type="Proteomes" id="UP000298030"/>
    </source>
</evidence>
<proteinExistence type="predicted"/>
<dbReference type="OrthoDB" id="341421at2759"/>
<dbReference type="AlphaFoldDB" id="A0A4Y7TLR4"/>
<sequence>MAADAILCKRMCQDSRLDMITAAMSLLNVDSTRHFALRLIATLVQNGAYETRKKLVEATLIAALSALVQKHQMDAILCDLVMFIFYQPLLDVPAVYGGIAIESGTHILATAINCITSNTSPQSCVLDRLLATSTILGPEREIRWRNDLVRACPIILDILAAGLRSPTWESRATCVKMLLSIHGVPGVSSRSPEVSVLDNTSSFRYLSTLAMLPGKLGGPWRQISRGLMRCLGGWGRCTSYVAALVPWQLLKAFRDFRNDGDLQTLGTVLCGLILSTDFAIPMDGEDTAEFGCYPFPHYADALPLCADALRNRGLPEDMIKAEILEITFKVKQGQLDCALQQMREARVTFPTVAYFRLLLLILDCNQDPLAAYYDAAIAKQCQDSTSTDFVKTKILAIATEKAVLAGLSRLLEFQPTHSTRWTYGHAFLAIGMGHGLHVMKSAPPLHLDRARVFAWYLITFLTLTTSISLQGWEKVMELYEDEVQPYVEFCQEGLGIDPFHWPIAKLLEMLVERFPLVVRRYWQAFQVLGNGKPLEGPPLNDTAKLLEEATQYERSQLLNPPQKDCRVLAFSTYPRVSTNRVEFYICSFCGRPSAVLRKCSACKKARDQTGATINSSVLMTTDEVRPAFKIRRFVDDRKISSLYLIPASLILLNSTT</sequence>
<gene>
    <name evidence="1" type="ORF">FA13DRAFT_1788516</name>
</gene>
<dbReference type="EMBL" id="QPFP01000008">
    <property type="protein sequence ID" value="TEB34894.1"/>
    <property type="molecule type" value="Genomic_DNA"/>
</dbReference>
<reference evidence="1 2" key="1">
    <citation type="journal article" date="2019" name="Nat. Ecol. Evol.">
        <title>Megaphylogeny resolves global patterns of mushroom evolution.</title>
        <authorList>
            <person name="Varga T."/>
            <person name="Krizsan K."/>
            <person name="Foldi C."/>
            <person name="Dima B."/>
            <person name="Sanchez-Garcia M."/>
            <person name="Sanchez-Ramirez S."/>
            <person name="Szollosi G.J."/>
            <person name="Szarkandi J.G."/>
            <person name="Papp V."/>
            <person name="Albert L."/>
            <person name="Andreopoulos W."/>
            <person name="Angelini C."/>
            <person name="Antonin V."/>
            <person name="Barry K.W."/>
            <person name="Bougher N.L."/>
            <person name="Buchanan P."/>
            <person name="Buyck B."/>
            <person name="Bense V."/>
            <person name="Catcheside P."/>
            <person name="Chovatia M."/>
            <person name="Cooper J."/>
            <person name="Damon W."/>
            <person name="Desjardin D."/>
            <person name="Finy P."/>
            <person name="Geml J."/>
            <person name="Haridas S."/>
            <person name="Hughes K."/>
            <person name="Justo A."/>
            <person name="Karasinski D."/>
            <person name="Kautmanova I."/>
            <person name="Kiss B."/>
            <person name="Kocsube S."/>
            <person name="Kotiranta H."/>
            <person name="LaButti K.M."/>
            <person name="Lechner B.E."/>
            <person name="Liimatainen K."/>
            <person name="Lipzen A."/>
            <person name="Lukacs Z."/>
            <person name="Mihaltcheva S."/>
            <person name="Morgado L.N."/>
            <person name="Niskanen T."/>
            <person name="Noordeloos M.E."/>
            <person name="Ohm R.A."/>
            <person name="Ortiz-Santana B."/>
            <person name="Ovrebo C."/>
            <person name="Racz N."/>
            <person name="Riley R."/>
            <person name="Savchenko A."/>
            <person name="Shiryaev A."/>
            <person name="Soop K."/>
            <person name="Spirin V."/>
            <person name="Szebenyi C."/>
            <person name="Tomsovsky M."/>
            <person name="Tulloss R.E."/>
            <person name="Uehling J."/>
            <person name="Grigoriev I.V."/>
            <person name="Vagvolgyi C."/>
            <person name="Papp T."/>
            <person name="Martin F.M."/>
            <person name="Miettinen O."/>
            <person name="Hibbett D.S."/>
            <person name="Nagy L.G."/>
        </authorList>
    </citation>
    <scope>NUCLEOTIDE SEQUENCE [LARGE SCALE GENOMIC DNA]</scope>
    <source>
        <strain evidence="1 2">FP101781</strain>
    </source>
</reference>
<protein>
    <submittedName>
        <fullName evidence="1">Uncharacterized protein</fullName>
    </submittedName>
</protein>
<evidence type="ECO:0000313" key="1">
    <source>
        <dbReference type="EMBL" id="TEB34894.1"/>
    </source>
</evidence>
<accession>A0A4Y7TLR4</accession>